<organism evidence="2 3">
    <name type="scientific">Thomasclavelia ramosa</name>
    <dbReference type="NCBI Taxonomy" id="1547"/>
    <lineage>
        <taxon>Bacteria</taxon>
        <taxon>Bacillati</taxon>
        <taxon>Bacillota</taxon>
        <taxon>Erysipelotrichia</taxon>
        <taxon>Erysipelotrichales</taxon>
        <taxon>Coprobacillaceae</taxon>
        <taxon>Thomasclavelia</taxon>
    </lineage>
</organism>
<keyword evidence="1" id="KW-0732">Signal</keyword>
<dbReference type="SUPFAM" id="SSF102588">
    <property type="entry name" value="LmbE-like"/>
    <property type="match status" value="1"/>
</dbReference>
<dbReference type="RefSeq" id="WP_117580478.1">
    <property type="nucleotide sequence ID" value="NZ_QUSL01000003.1"/>
</dbReference>
<dbReference type="AlphaFoldDB" id="A0A3E3EG12"/>
<reference evidence="2 3" key="1">
    <citation type="submission" date="2018-08" db="EMBL/GenBank/DDBJ databases">
        <title>A genome reference for cultivated species of the human gut microbiota.</title>
        <authorList>
            <person name="Zou Y."/>
            <person name="Xue W."/>
            <person name="Luo G."/>
        </authorList>
    </citation>
    <scope>NUCLEOTIDE SEQUENCE [LARGE SCALE GENOMIC DNA]</scope>
    <source>
        <strain evidence="2 3">OM06-4</strain>
    </source>
</reference>
<sequence>MKKLLIICLVLLTGCTNANAKVNKIEHQDIFDQVQLSDYQNVMIVAHPDDETIWGGMHLLKDKYLVVCLTNGDNEIRSKEFKEVMKKTQNTGLILNYPDKTNGKRDNWKSSYQKIEDDLNYLLSKQHFNLVVTHNPKGEYGHQHHKMTSAIVTSIAKDLAITNNLKYFGLYYRKTNPILPMKPTFDDDLTKQKLELADCYSSQKKVCHNLGHMFPYENWISYDGWH</sequence>
<dbReference type="PANTHER" id="PTHR12993:SF11">
    <property type="entry name" value="N-ACETYLGLUCOSAMINYL-PHOSPHATIDYLINOSITOL DE-N-ACETYLASE"/>
    <property type="match status" value="1"/>
</dbReference>
<accession>A0A3E3EG12</accession>
<evidence type="ECO:0000313" key="2">
    <source>
        <dbReference type="EMBL" id="RGD86817.1"/>
    </source>
</evidence>
<evidence type="ECO:0000256" key="1">
    <source>
        <dbReference type="SAM" id="SignalP"/>
    </source>
</evidence>
<proteinExistence type="predicted"/>
<protein>
    <submittedName>
        <fullName evidence="2">PIG-L family deacetylase</fullName>
    </submittedName>
</protein>
<dbReference type="EMBL" id="QUSL01000003">
    <property type="protein sequence ID" value="RGD86817.1"/>
    <property type="molecule type" value="Genomic_DNA"/>
</dbReference>
<comment type="caution">
    <text evidence="2">The sequence shown here is derived from an EMBL/GenBank/DDBJ whole genome shotgun (WGS) entry which is preliminary data.</text>
</comment>
<dbReference type="Pfam" id="PF02585">
    <property type="entry name" value="PIG-L"/>
    <property type="match status" value="1"/>
</dbReference>
<dbReference type="PROSITE" id="PS51257">
    <property type="entry name" value="PROKAR_LIPOPROTEIN"/>
    <property type="match status" value="1"/>
</dbReference>
<feature type="chain" id="PRO_5017702134" evidence="1">
    <location>
        <begin position="21"/>
        <end position="226"/>
    </location>
</feature>
<dbReference type="GO" id="GO:0016811">
    <property type="term" value="F:hydrolase activity, acting on carbon-nitrogen (but not peptide) bonds, in linear amides"/>
    <property type="evidence" value="ECO:0007669"/>
    <property type="project" value="TreeGrafter"/>
</dbReference>
<dbReference type="Gene3D" id="3.40.50.10320">
    <property type="entry name" value="LmbE-like"/>
    <property type="match status" value="1"/>
</dbReference>
<dbReference type="Proteomes" id="UP000261032">
    <property type="component" value="Unassembled WGS sequence"/>
</dbReference>
<dbReference type="InterPro" id="IPR024078">
    <property type="entry name" value="LmbE-like_dom_sf"/>
</dbReference>
<feature type="signal peptide" evidence="1">
    <location>
        <begin position="1"/>
        <end position="20"/>
    </location>
</feature>
<gene>
    <name evidence="2" type="ORF">DXB93_03085</name>
</gene>
<name>A0A3E3EG12_9FIRM</name>
<dbReference type="InterPro" id="IPR003737">
    <property type="entry name" value="GlcNAc_PI_deacetylase-related"/>
</dbReference>
<dbReference type="PANTHER" id="PTHR12993">
    <property type="entry name" value="N-ACETYLGLUCOSAMINYL-PHOSPHATIDYLINOSITOL DE-N-ACETYLASE-RELATED"/>
    <property type="match status" value="1"/>
</dbReference>
<evidence type="ECO:0000313" key="3">
    <source>
        <dbReference type="Proteomes" id="UP000261032"/>
    </source>
</evidence>